<accession>A0A7J7D228</accession>
<dbReference type="FunCoup" id="A0A7J7D228">
    <property type="interactions" value="635"/>
</dbReference>
<dbReference type="EMBL" id="JAAARO010000011">
    <property type="protein sequence ID" value="KAF5740328.1"/>
    <property type="molecule type" value="Genomic_DNA"/>
</dbReference>
<reference evidence="3 4" key="1">
    <citation type="journal article" date="2020" name="Nat. Commun.">
        <title>Genome of Tripterygium wilfordii and identification of cytochrome P450 involved in triptolide biosynthesis.</title>
        <authorList>
            <person name="Tu L."/>
            <person name="Su P."/>
            <person name="Zhang Z."/>
            <person name="Gao L."/>
            <person name="Wang J."/>
            <person name="Hu T."/>
            <person name="Zhou J."/>
            <person name="Zhang Y."/>
            <person name="Zhao Y."/>
            <person name="Liu Y."/>
            <person name="Song Y."/>
            <person name="Tong Y."/>
            <person name="Lu Y."/>
            <person name="Yang J."/>
            <person name="Xu C."/>
            <person name="Jia M."/>
            <person name="Peters R.J."/>
            <person name="Huang L."/>
            <person name="Gao W."/>
        </authorList>
    </citation>
    <scope>NUCLEOTIDE SEQUENCE [LARGE SCALE GENOMIC DNA]</scope>
    <source>
        <strain evidence="4">cv. XIE 37</strain>
        <tissue evidence="3">Leaf</tissue>
    </source>
</reference>
<evidence type="ECO:0000313" key="3">
    <source>
        <dbReference type="EMBL" id="KAF5740328.1"/>
    </source>
</evidence>
<keyword evidence="2" id="KW-0472">Membrane</keyword>
<feature type="transmembrane region" description="Helical" evidence="2">
    <location>
        <begin position="7"/>
        <end position="29"/>
    </location>
</feature>
<keyword evidence="2" id="KW-1133">Transmembrane helix</keyword>
<dbReference type="Proteomes" id="UP000593562">
    <property type="component" value="Unassembled WGS sequence"/>
</dbReference>
<protein>
    <submittedName>
        <fullName evidence="3">CLAVATA3/ESR (CLE)-related protein 25</fullName>
    </submittedName>
</protein>
<dbReference type="PANTHER" id="PTHR34277">
    <property type="entry name" value="CLAVATA3/ESR (CLE)-RELATED PROTEIN 26"/>
    <property type="match status" value="1"/>
</dbReference>
<evidence type="ECO:0000313" key="4">
    <source>
        <dbReference type="Proteomes" id="UP000593562"/>
    </source>
</evidence>
<name>A0A7J7D228_TRIWF</name>
<comment type="caution">
    <text evidence="3">The sequence shown here is derived from an EMBL/GenBank/DDBJ whole genome shotgun (WGS) entry which is preliminary data.</text>
</comment>
<evidence type="ECO:0000256" key="1">
    <source>
        <dbReference type="SAM" id="MobiDB-lite"/>
    </source>
</evidence>
<proteinExistence type="predicted"/>
<evidence type="ECO:0000256" key="2">
    <source>
        <dbReference type="SAM" id="Phobius"/>
    </source>
</evidence>
<keyword evidence="2" id="KW-0812">Transmembrane</keyword>
<dbReference type="AlphaFoldDB" id="A0A7J7D228"/>
<feature type="region of interest" description="Disordered" evidence="1">
    <location>
        <begin position="74"/>
        <end position="99"/>
    </location>
</feature>
<sequence>MGKGSRVSRALFGGFVLVGVIWLLCVGIMRDNGSVALTTSTTTSHDDFEHLTWTGRANNPDHSRRNLGFHFVSKRRVPNGPDPIHNRRAGKFRQPPGRA</sequence>
<dbReference type="InParanoid" id="A0A7J7D228"/>
<gene>
    <name evidence="3" type="ORF">HS088_TW11G00395</name>
</gene>
<keyword evidence="4" id="KW-1185">Reference proteome</keyword>
<dbReference type="PANTHER" id="PTHR34277:SF2">
    <property type="entry name" value="CLAVATA3_ESR (CLE)-RELATED PROTEIN 26"/>
    <property type="match status" value="1"/>
</dbReference>
<dbReference type="InterPro" id="IPR039316">
    <property type="entry name" value="CLE25/26"/>
</dbReference>
<organism evidence="3 4">
    <name type="scientific">Tripterygium wilfordii</name>
    <name type="common">Thunder God vine</name>
    <dbReference type="NCBI Taxonomy" id="458696"/>
    <lineage>
        <taxon>Eukaryota</taxon>
        <taxon>Viridiplantae</taxon>
        <taxon>Streptophyta</taxon>
        <taxon>Embryophyta</taxon>
        <taxon>Tracheophyta</taxon>
        <taxon>Spermatophyta</taxon>
        <taxon>Magnoliopsida</taxon>
        <taxon>eudicotyledons</taxon>
        <taxon>Gunneridae</taxon>
        <taxon>Pentapetalae</taxon>
        <taxon>rosids</taxon>
        <taxon>fabids</taxon>
        <taxon>Celastrales</taxon>
        <taxon>Celastraceae</taxon>
        <taxon>Tripterygium</taxon>
    </lineage>
</organism>